<dbReference type="GO" id="GO:0005886">
    <property type="term" value="C:plasma membrane"/>
    <property type="evidence" value="ECO:0007669"/>
    <property type="project" value="UniProtKB-SubCell"/>
</dbReference>
<keyword evidence="4 6" id="KW-1133">Transmembrane helix</keyword>
<evidence type="ECO:0000256" key="4">
    <source>
        <dbReference type="ARBA" id="ARBA00022989"/>
    </source>
</evidence>
<feature type="domain" description="Cardiolipin synthase N-terminal" evidence="7">
    <location>
        <begin position="8"/>
        <end position="51"/>
    </location>
</feature>
<evidence type="ECO:0000256" key="1">
    <source>
        <dbReference type="ARBA" id="ARBA00004651"/>
    </source>
</evidence>
<evidence type="ECO:0000313" key="9">
    <source>
        <dbReference type="Proteomes" id="UP000283522"/>
    </source>
</evidence>
<dbReference type="RefSeq" id="WP_119475874.1">
    <property type="nucleotide sequence ID" value="NZ_QXML01000001.1"/>
</dbReference>
<dbReference type="Pfam" id="PF13396">
    <property type="entry name" value="PLDc_N"/>
    <property type="match status" value="1"/>
</dbReference>
<evidence type="ECO:0000256" key="6">
    <source>
        <dbReference type="SAM" id="Phobius"/>
    </source>
</evidence>
<keyword evidence="9" id="KW-1185">Reference proteome</keyword>
<evidence type="ECO:0000259" key="7">
    <source>
        <dbReference type="Pfam" id="PF13396"/>
    </source>
</evidence>
<organism evidence="8 9">
    <name type="scientific">Algoriphagus lacus</name>
    <dbReference type="NCBI Taxonomy" id="2056311"/>
    <lineage>
        <taxon>Bacteria</taxon>
        <taxon>Pseudomonadati</taxon>
        <taxon>Bacteroidota</taxon>
        <taxon>Cytophagia</taxon>
        <taxon>Cytophagales</taxon>
        <taxon>Cyclobacteriaceae</taxon>
        <taxon>Algoriphagus</taxon>
    </lineage>
</organism>
<dbReference type="Proteomes" id="UP000283522">
    <property type="component" value="Unassembled WGS sequence"/>
</dbReference>
<evidence type="ECO:0000256" key="2">
    <source>
        <dbReference type="ARBA" id="ARBA00022475"/>
    </source>
</evidence>
<protein>
    <recommendedName>
        <fullName evidence="7">Cardiolipin synthase N-terminal domain-containing protein</fullName>
    </recommendedName>
</protein>
<feature type="transmembrane region" description="Helical" evidence="6">
    <location>
        <begin position="29"/>
        <end position="49"/>
    </location>
</feature>
<sequence>MWKFLGIIVYFYTIYEVVSSRFANSNDKLIWVLIVLLLPLLGTILWFAVGRNKRL</sequence>
<evidence type="ECO:0000256" key="3">
    <source>
        <dbReference type="ARBA" id="ARBA00022692"/>
    </source>
</evidence>
<proteinExistence type="predicted"/>
<gene>
    <name evidence="8" type="ORF">D0X99_01535</name>
</gene>
<evidence type="ECO:0000313" key="8">
    <source>
        <dbReference type="EMBL" id="RIW18396.1"/>
    </source>
</evidence>
<dbReference type="EMBL" id="QXML01000001">
    <property type="protein sequence ID" value="RIW18396.1"/>
    <property type="molecule type" value="Genomic_DNA"/>
</dbReference>
<keyword evidence="5 6" id="KW-0472">Membrane</keyword>
<name>A0A418PWF8_9BACT</name>
<keyword evidence="3 6" id="KW-0812">Transmembrane</keyword>
<reference evidence="8 9" key="1">
    <citation type="submission" date="2018-09" db="EMBL/GenBank/DDBJ databases">
        <authorList>
            <person name="Wang X."/>
            <person name="Du Z."/>
        </authorList>
    </citation>
    <scope>NUCLEOTIDE SEQUENCE [LARGE SCALE GENOMIC DNA]</scope>
    <source>
        <strain evidence="8 9">N3</strain>
    </source>
</reference>
<comment type="subcellular location">
    <subcellularLocation>
        <location evidence="1">Cell membrane</location>
        <topology evidence="1">Multi-pass membrane protein</topology>
    </subcellularLocation>
</comment>
<keyword evidence="2" id="KW-1003">Cell membrane</keyword>
<dbReference type="AlphaFoldDB" id="A0A418PWF8"/>
<dbReference type="InterPro" id="IPR027379">
    <property type="entry name" value="CLS_N"/>
</dbReference>
<accession>A0A418PWF8</accession>
<comment type="caution">
    <text evidence="8">The sequence shown here is derived from an EMBL/GenBank/DDBJ whole genome shotgun (WGS) entry which is preliminary data.</text>
</comment>
<evidence type="ECO:0000256" key="5">
    <source>
        <dbReference type="ARBA" id="ARBA00023136"/>
    </source>
</evidence>